<feature type="transmembrane region" description="Helical" evidence="11">
    <location>
        <begin position="6"/>
        <end position="32"/>
    </location>
</feature>
<dbReference type="Pfam" id="PF01595">
    <property type="entry name" value="CNNM"/>
    <property type="match status" value="1"/>
</dbReference>
<comment type="subcellular location">
    <subcellularLocation>
        <location evidence="1">Cell membrane</location>
        <topology evidence="1">Multi-pass membrane protein</topology>
    </subcellularLocation>
</comment>
<dbReference type="RefSeq" id="WP_344997289.1">
    <property type="nucleotide sequence ID" value="NZ_BAAAXV010000009.1"/>
</dbReference>
<keyword evidence="5" id="KW-0677">Repeat</keyword>
<feature type="domain" description="CBS" evidence="12">
    <location>
        <begin position="284"/>
        <end position="341"/>
    </location>
</feature>
<accession>A0ABV5RSL0</accession>
<evidence type="ECO:0000259" key="12">
    <source>
        <dbReference type="PROSITE" id="PS51371"/>
    </source>
</evidence>
<dbReference type="EMBL" id="JBHMBW010000003">
    <property type="protein sequence ID" value="MFB9622258.1"/>
    <property type="molecule type" value="Genomic_DNA"/>
</dbReference>
<dbReference type="SUPFAM" id="SSF56176">
    <property type="entry name" value="FAD-binding/transporter-associated domain-like"/>
    <property type="match status" value="1"/>
</dbReference>
<dbReference type="InterPro" id="IPR046342">
    <property type="entry name" value="CBS_dom_sf"/>
</dbReference>
<reference evidence="14 15" key="1">
    <citation type="submission" date="2024-09" db="EMBL/GenBank/DDBJ databases">
        <authorList>
            <person name="Sun Q."/>
            <person name="Mori K."/>
        </authorList>
    </citation>
    <scope>NUCLEOTIDE SEQUENCE [LARGE SCALE GENOMIC DNA]</scope>
    <source>
        <strain evidence="14 15">JCM 3143</strain>
    </source>
</reference>
<dbReference type="Gene3D" id="3.30.465.10">
    <property type="match status" value="1"/>
</dbReference>
<evidence type="ECO:0000256" key="1">
    <source>
        <dbReference type="ARBA" id="ARBA00004651"/>
    </source>
</evidence>
<dbReference type="CDD" id="cd04590">
    <property type="entry name" value="CBS_pair_CorC_HlyC_assoc"/>
    <property type="match status" value="1"/>
</dbReference>
<sequence length="437" mass="47871">MFDTVAANIALVLLFILIGGFFAAAEIAMVSLRDSQVRKLSQRGRRGERVAKLARDPNRFLSAVQIGVTVATMLSAAFGADRLSGQLVPLLEQWRVPAAVAPVLALVLVTLAISYTSLVLGELAPKRLALQRAEGLSLYVAPFLDRIASLSRPIIWMLSKSTDLVVRLLGGNPEAGREEVTTEELRDMVVGHTDLTADERKLIAEVFAAGKRQLREVMLPRTEVEFMDADTPLDDAARLAAGLPHSRFPVYRDTYDEVIGFVHVRDLLDPELNGRTEPISAVVPIRPAKFVPASKRLLSTLNEMRDEGQHLAIVVDEYGGTAGIVTMEDLVEELIGDIRDEYDVEEDVVILPAGEIEIDGLTNLNDFAGETGLRLPDGPYETLAGFVMAMLGHVPAVGEKVEITGFEMTVTELDGRRISRVRVKRRSVTESPPERDS</sequence>
<keyword evidence="6 10" id="KW-1133">Transmembrane helix</keyword>
<organism evidence="14 15">
    <name type="scientific">Nonomuraea helvata</name>
    <dbReference type="NCBI Taxonomy" id="37484"/>
    <lineage>
        <taxon>Bacteria</taxon>
        <taxon>Bacillati</taxon>
        <taxon>Actinomycetota</taxon>
        <taxon>Actinomycetes</taxon>
        <taxon>Streptosporangiales</taxon>
        <taxon>Streptosporangiaceae</taxon>
        <taxon>Nonomuraea</taxon>
    </lineage>
</organism>
<dbReference type="PROSITE" id="PS51371">
    <property type="entry name" value="CBS"/>
    <property type="match status" value="2"/>
</dbReference>
<keyword evidence="8 10" id="KW-0472">Membrane</keyword>
<evidence type="ECO:0000313" key="15">
    <source>
        <dbReference type="Proteomes" id="UP001589532"/>
    </source>
</evidence>
<dbReference type="InterPro" id="IPR036318">
    <property type="entry name" value="FAD-bd_PCMH-like_sf"/>
</dbReference>
<evidence type="ECO:0000256" key="8">
    <source>
        <dbReference type="ARBA" id="ARBA00023136"/>
    </source>
</evidence>
<evidence type="ECO:0000256" key="3">
    <source>
        <dbReference type="ARBA" id="ARBA00022475"/>
    </source>
</evidence>
<keyword evidence="7 9" id="KW-0129">CBS domain</keyword>
<evidence type="ECO:0000256" key="10">
    <source>
        <dbReference type="PROSITE-ProRule" id="PRU01193"/>
    </source>
</evidence>
<protein>
    <submittedName>
        <fullName evidence="14">Hemolysin family protein</fullName>
    </submittedName>
</protein>
<name>A0ABV5RSL0_9ACTN</name>
<evidence type="ECO:0000259" key="13">
    <source>
        <dbReference type="PROSITE" id="PS51846"/>
    </source>
</evidence>
<feature type="domain" description="CBS" evidence="12">
    <location>
        <begin position="218"/>
        <end position="277"/>
    </location>
</feature>
<dbReference type="PANTHER" id="PTHR43099:SF5">
    <property type="entry name" value="HLYC_CORC FAMILY TRANSPORTER"/>
    <property type="match status" value="1"/>
</dbReference>
<dbReference type="PROSITE" id="PS51846">
    <property type="entry name" value="CNNM"/>
    <property type="match status" value="1"/>
</dbReference>
<keyword evidence="4 10" id="KW-0812">Transmembrane</keyword>
<dbReference type="InterPro" id="IPR016169">
    <property type="entry name" value="FAD-bd_PCMH_sub2"/>
</dbReference>
<evidence type="ECO:0000256" key="9">
    <source>
        <dbReference type="PROSITE-ProRule" id="PRU00703"/>
    </source>
</evidence>
<comment type="similarity">
    <text evidence="2">Belongs to the UPF0053 family.</text>
</comment>
<dbReference type="SMART" id="SM01091">
    <property type="entry name" value="CorC_HlyC"/>
    <property type="match status" value="1"/>
</dbReference>
<dbReference type="SUPFAM" id="SSF54631">
    <property type="entry name" value="CBS-domain pair"/>
    <property type="match status" value="1"/>
</dbReference>
<dbReference type="InterPro" id="IPR002550">
    <property type="entry name" value="CNNM"/>
</dbReference>
<evidence type="ECO:0000313" key="14">
    <source>
        <dbReference type="EMBL" id="MFB9622258.1"/>
    </source>
</evidence>
<dbReference type="Gene3D" id="3.10.580.10">
    <property type="entry name" value="CBS-domain"/>
    <property type="match status" value="1"/>
</dbReference>
<evidence type="ECO:0000256" key="11">
    <source>
        <dbReference type="SAM" id="Phobius"/>
    </source>
</evidence>
<dbReference type="Pfam" id="PF00571">
    <property type="entry name" value="CBS"/>
    <property type="match status" value="2"/>
</dbReference>
<keyword evidence="15" id="KW-1185">Reference proteome</keyword>
<evidence type="ECO:0000256" key="4">
    <source>
        <dbReference type="ARBA" id="ARBA00022692"/>
    </source>
</evidence>
<dbReference type="InterPro" id="IPR000644">
    <property type="entry name" value="CBS_dom"/>
</dbReference>
<dbReference type="InterPro" id="IPR005170">
    <property type="entry name" value="Transptr-assoc_dom"/>
</dbReference>
<dbReference type="Pfam" id="PF03471">
    <property type="entry name" value="CorC_HlyC"/>
    <property type="match status" value="1"/>
</dbReference>
<feature type="transmembrane region" description="Helical" evidence="11">
    <location>
        <begin position="60"/>
        <end position="79"/>
    </location>
</feature>
<comment type="caution">
    <text evidence="14">The sequence shown here is derived from an EMBL/GenBank/DDBJ whole genome shotgun (WGS) entry which is preliminary data.</text>
</comment>
<keyword evidence="3" id="KW-1003">Cell membrane</keyword>
<evidence type="ECO:0000256" key="7">
    <source>
        <dbReference type="ARBA" id="ARBA00023122"/>
    </source>
</evidence>
<dbReference type="PANTHER" id="PTHR43099">
    <property type="entry name" value="UPF0053 PROTEIN YRKA"/>
    <property type="match status" value="1"/>
</dbReference>
<dbReference type="Proteomes" id="UP001589532">
    <property type="component" value="Unassembled WGS sequence"/>
</dbReference>
<evidence type="ECO:0000256" key="2">
    <source>
        <dbReference type="ARBA" id="ARBA00006337"/>
    </source>
</evidence>
<evidence type="ECO:0000256" key="6">
    <source>
        <dbReference type="ARBA" id="ARBA00022989"/>
    </source>
</evidence>
<feature type="transmembrane region" description="Helical" evidence="11">
    <location>
        <begin position="99"/>
        <end position="120"/>
    </location>
</feature>
<dbReference type="InterPro" id="IPR051676">
    <property type="entry name" value="UPF0053_domain"/>
</dbReference>
<proteinExistence type="inferred from homology"/>
<evidence type="ECO:0000256" key="5">
    <source>
        <dbReference type="ARBA" id="ARBA00022737"/>
    </source>
</evidence>
<dbReference type="InterPro" id="IPR044751">
    <property type="entry name" value="Ion_transp-like_CBS"/>
</dbReference>
<feature type="domain" description="CNNM transmembrane" evidence="13">
    <location>
        <begin position="1"/>
        <end position="199"/>
    </location>
</feature>
<gene>
    <name evidence="14" type="ORF">ACFFSA_04120</name>
</gene>